<dbReference type="AlphaFoldDB" id="A0A067JI22"/>
<feature type="transmembrane region" description="Helical" evidence="1">
    <location>
        <begin position="164"/>
        <end position="185"/>
    </location>
</feature>
<dbReference type="Proteomes" id="UP000027138">
    <property type="component" value="Unassembled WGS sequence"/>
</dbReference>
<dbReference type="Pfam" id="PF25884">
    <property type="entry name" value="At5g19230"/>
    <property type="match status" value="1"/>
</dbReference>
<dbReference type="OrthoDB" id="753138at2759"/>
<protein>
    <recommendedName>
        <fullName evidence="3">Uncharacterized GPI-anchored protein At5g19230-like domain-containing protein</fullName>
    </recommendedName>
</protein>
<dbReference type="InterPro" id="IPR059083">
    <property type="entry name" value="At5g19230_dom"/>
</dbReference>
<keyword evidence="5" id="KW-1185">Reference proteome</keyword>
<dbReference type="PANTHER" id="PTHR33976">
    <property type="entry name" value="OS07G0645000 PROTEIN"/>
    <property type="match status" value="1"/>
</dbReference>
<proteinExistence type="predicted"/>
<keyword evidence="1" id="KW-0472">Membrane</keyword>
<evidence type="ECO:0000256" key="1">
    <source>
        <dbReference type="SAM" id="Phobius"/>
    </source>
</evidence>
<gene>
    <name evidence="4" type="ORF">JCGZ_23360</name>
</gene>
<evidence type="ECO:0000256" key="2">
    <source>
        <dbReference type="SAM" id="SignalP"/>
    </source>
</evidence>
<feature type="signal peptide" evidence="2">
    <location>
        <begin position="1"/>
        <end position="26"/>
    </location>
</feature>
<evidence type="ECO:0000259" key="3">
    <source>
        <dbReference type="Pfam" id="PF25884"/>
    </source>
</evidence>
<sequence length="186" mass="20100">MASLKLRLILLGLLLAIFLLSSPVHCDDDEDDLFKCLNSHRAYLDLPTLVNNEDAECLAGEVAKELEDQPCNGSHPLQLDEHTDLLSKCDINISHAKEGVVLPVCVPDLVPTVVFTNYTRTHYAKYINDSKFAQAGVGSKGDWMVVVLGTNSTGGDFAAAACRLVSAAGFGHCLVCLLLGLLALWF</sequence>
<reference evidence="4 5" key="1">
    <citation type="journal article" date="2014" name="PLoS ONE">
        <title>Global Analysis of Gene Expression Profiles in Physic Nut (Jatropha curcas L.) Seedlings Exposed to Salt Stress.</title>
        <authorList>
            <person name="Zhang L."/>
            <person name="Zhang C."/>
            <person name="Wu P."/>
            <person name="Chen Y."/>
            <person name="Li M."/>
            <person name="Jiang H."/>
            <person name="Wu G."/>
        </authorList>
    </citation>
    <scope>NUCLEOTIDE SEQUENCE [LARGE SCALE GENOMIC DNA]</scope>
    <source>
        <strain evidence="5">cv. GZQX0401</strain>
        <tissue evidence="4">Young leaves</tissue>
    </source>
</reference>
<dbReference type="STRING" id="180498.A0A067JI22"/>
<dbReference type="KEGG" id="jcu:105647556"/>
<feature type="domain" description="Uncharacterized GPI-anchored protein At5g19230-like" evidence="3">
    <location>
        <begin position="30"/>
        <end position="148"/>
    </location>
</feature>
<dbReference type="InterPro" id="IPR045285">
    <property type="entry name" value="At5g19230-like"/>
</dbReference>
<evidence type="ECO:0000313" key="5">
    <source>
        <dbReference type="Proteomes" id="UP000027138"/>
    </source>
</evidence>
<evidence type="ECO:0000313" key="4">
    <source>
        <dbReference type="EMBL" id="KDP23527.1"/>
    </source>
</evidence>
<keyword evidence="2" id="KW-0732">Signal</keyword>
<dbReference type="EMBL" id="KK915213">
    <property type="protein sequence ID" value="KDP23527.1"/>
    <property type="molecule type" value="Genomic_DNA"/>
</dbReference>
<name>A0A067JI22_JATCU</name>
<accession>A0A067JI22</accession>
<keyword evidence="1" id="KW-0812">Transmembrane</keyword>
<keyword evidence="1" id="KW-1133">Transmembrane helix</keyword>
<feature type="chain" id="PRO_5001638664" description="Uncharacterized GPI-anchored protein At5g19230-like domain-containing protein" evidence="2">
    <location>
        <begin position="27"/>
        <end position="186"/>
    </location>
</feature>
<organism evidence="4 5">
    <name type="scientific">Jatropha curcas</name>
    <name type="common">Barbados nut</name>
    <dbReference type="NCBI Taxonomy" id="180498"/>
    <lineage>
        <taxon>Eukaryota</taxon>
        <taxon>Viridiplantae</taxon>
        <taxon>Streptophyta</taxon>
        <taxon>Embryophyta</taxon>
        <taxon>Tracheophyta</taxon>
        <taxon>Spermatophyta</taxon>
        <taxon>Magnoliopsida</taxon>
        <taxon>eudicotyledons</taxon>
        <taxon>Gunneridae</taxon>
        <taxon>Pentapetalae</taxon>
        <taxon>rosids</taxon>
        <taxon>fabids</taxon>
        <taxon>Malpighiales</taxon>
        <taxon>Euphorbiaceae</taxon>
        <taxon>Crotonoideae</taxon>
        <taxon>Jatropheae</taxon>
        <taxon>Jatropha</taxon>
    </lineage>
</organism>
<dbReference type="PANTHER" id="PTHR33976:SF15">
    <property type="entry name" value="GPI-ANCHORED PROTEIN"/>
    <property type="match status" value="1"/>
</dbReference>